<organism evidence="7 8">
    <name type="scientific">Mariprofundus erugo</name>
    <dbReference type="NCBI Taxonomy" id="2528639"/>
    <lineage>
        <taxon>Bacteria</taxon>
        <taxon>Pseudomonadati</taxon>
        <taxon>Pseudomonadota</taxon>
        <taxon>Candidatius Mariprofundia</taxon>
        <taxon>Mariprofundales</taxon>
        <taxon>Mariprofundaceae</taxon>
        <taxon>Mariprofundus</taxon>
    </lineage>
</organism>
<dbReference type="PROSITE" id="PS51007">
    <property type="entry name" value="CYTC"/>
    <property type="match status" value="1"/>
</dbReference>
<feature type="signal peptide" evidence="5">
    <location>
        <begin position="1"/>
        <end position="18"/>
    </location>
</feature>
<gene>
    <name evidence="7" type="ORF">FEF65_09760</name>
</gene>
<evidence type="ECO:0000256" key="5">
    <source>
        <dbReference type="SAM" id="SignalP"/>
    </source>
</evidence>
<dbReference type="InterPro" id="IPR009056">
    <property type="entry name" value="Cyt_c-like_dom"/>
</dbReference>
<keyword evidence="8" id="KW-1185">Reference proteome</keyword>
<comment type="caution">
    <text evidence="7">The sequence shown here is derived from an EMBL/GenBank/DDBJ whole genome shotgun (WGS) entry which is preliminary data.</text>
</comment>
<keyword evidence="3 4" id="KW-0408">Iron</keyword>
<evidence type="ECO:0000256" key="2">
    <source>
        <dbReference type="ARBA" id="ARBA00022723"/>
    </source>
</evidence>
<dbReference type="GO" id="GO:0020037">
    <property type="term" value="F:heme binding"/>
    <property type="evidence" value="ECO:0007669"/>
    <property type="project" value="InterPro"/>
</dbReference>
<feature type="chain" id="PRO_5024396340" evidence="5">
    <location>
        <begin position="19"/>
        <end position="121"/>
    </location>
</feature>
<keyword evidence="5" id="KW-0732">Signal</keyword>
<name>A0A5R9GJR6_9PROT</name>
<keyword evidence="1 4" id="KW-0349">Heme</keyword>
<reference evidence="7 8" key="1">
    <citation type="journal article" date="2019" name="Appl. Environ. Microbiol.">
        <title>Environmental Evidence and Genomic Insight of Iron-oxidizing Bacteria Preference Towards More Corrosion Resistant Stainless Steel at Higher Salinities.</title>
        <authorList>
            <person name="Garrison C.E."/>
            <person name="Price K.A."/>
            <person name="Field E.K."/>
        </authorList>
    </citation>
    <scope>NUCLEOTIDE SEQUENCE [LARGE SCALE GENOMIC DNA]</scope>
    <source>
        <strain evidence="7 8">P3</strain>
    </source>
</reference>
<dbReference type="Proteomes" id="UP000306585">
    <property type="component" value="Unassembled WGS sequence"/>
</dbReference>
<proteinExistence type="predicted"/>
<dbReference type="EMBL" id="VBRY01000009">
    <property type="protein sequence ID" value="TLS66450.1"/>
    <property type="molecule type" value="Genomic_DNA"/>
</dbReference>
<accession>A0A5R9GJR6</accession>
<evidence type="ECO:0000256" key="3">
    <source>
        <dbReference type="ARBA" id="ARBA00023004"/>
    </source>
</evidence>
<evidence type="ECO:0000313" key="7">
    <source>
        <dbReference type="EMBL" id="TLS66450.1"/>
    </source>
</evidence>
<keyword evidence="2 4" id="KW-0479">Metal-binding</keyword>
<sequence>MFRALLLVLLLLPSMAFAGDAARGKVVASVRCLPCHHIDTLSRSIGPGLLGVYGRAPSISGVPFDVWDAAALDAWIASPRSVKPNTRMALPPIADRDRADIIAYFKSQTDAVGPVKGVVDK</sequence>
<dbReference type="RefSeq" id="WP_138239631.1">
    <property type="nucleotide sequence ID" value="NZ_VBRY01000009.1"/>
</dbReference>
<evidence type="ECO:0000256" key="1">
    <source>
        <dbReference type="ARBA" id="ARBA00022617"/>
    </source>
</evidence>
<protein>
    <submittedName>
        <fullName evidence="7">C-type cytochrome</fullName>
    </submittedName>
</protein>
<feature type="domain" description="Cytochrome c" evidence="6">
    <location>
        <begin position="19"/>
        <end position="109"/>
    </location>
</feature>
<evidence type="ECO:0000259" key="6">
    <source>
        <dbReference type="PROSITE" id="PS51007"/>
    </source>
</evidence>
<dbReference type="GO" id="GO:0046872">
    <property type="term" value="F:metal ion binding"/>
    <property type="evidence" value="ECO:0007669"/>
    <property type="project" value="UniProtKB-KW"/>
</dbReference>
<evidence type="ECO:0000313" key="8">
    <source>
        <dbReference type="Proteomes" id="UP000306585"/>
    </source>
</evidence>
<dbReference type="AlphaFoldDB" id="A0A5R9GJR6"/>
<dbReference type="SUPFAM" id="SSF46626">
    <property type="entry name" value="Cytochrome c"/>
    <property type="match status" value="1"/>
</dbReference>
<dbReference type="Gene3D" id="1.10.760.10">
    <property type="entry name" value="Cytochrome c-like domain"/>
    <property type="match status" value="1"/>
</dbReference>
<evidence type="ECO:0000256" key="4">
    <source>
        <dbReference type="PROSITE-ProRule" id="PRU00433"/>
    </source>
</evidence>
<dbReference type="InterPro" id="IPR036909">
    <property type="entry name" value="Cyt_c-like_dom_sf"/>
</dbReference>
<dbReference type="GO" id="GO:0009055">
    <property type="term" value="F:electron transfer activity"/>
    <property type="evidence" value="ECO:0007669"/>
    <property type="project" value="InterPro"/>
</dbReference>